<evidence type="ECO:0000313" key="4">
    <source>
        <dbReference type="Proteomes" id="UP000815325"/>
    </source>
</evidence>
<keyword evidence="2" id="KW-0812">Transmembrane</keyword>
<accession>A0ABQ7H739</accession>
<keyword evidence="4" id="KW-1185">Reference proteome</keyword>
<evidence type="ECO:0000256" key="2">
    <source>
        <dbReference type="SAM" id="Phobius"/>
    </source>
</evidence>
<dbReference type="EMBL" id="MU069457">
    <property type="protein sequence ID" value="KAF5842671.1"/>
    <property type="molecule type" value="Genomic_DNA"/>
</dbReference>
<feature type="region of interest" description="Disordered" evidence="1">
    <location>
        <begin position="47"/>
        <end position="76"/>
    </location>
</feature>
<dbReference type="Proteomes" id="UP000815325">
    <property type="component" value="Unassembled WGS sequence"/>
</dbReference>
<gene>
    <name evidence="3" type="ORF">DUNSADRAFT_5747</name>
</gene>
<organism evidence="3 4">
    <name type="scientific">Dunaliella salina</name>
    <name type="common">Green alga</name>
    <name type="synonym">Protococcus salinus</name>
    <dbReference type="NCBI Taxonomy" id="3046"/>
    <lineage>
        <taxon>Eukaryota</taxon>
        <taxon>Viridiplantae</taxon>
        <taxon>Chlorophyta</taxon>
        <taxon>core chlorophytes</taxon>
        <taxon>Chlorophyceae</taxon>
        <taxon>CS clade</taxon>
        <taxon>Chlamydomonadales</taxon>
        <taxon>Dunaliellaceae</taxon>
        <taxon>Dunaliella</taxon>
    </lineage>
</organism>
<protein>
    <submittedName>
        <fullName evidence="3">Uncharacterized protein</fullName>
    </submittedName>
</protein>
<evidence type="ECO:0000313" key="3">
    <source>
        <dbReference type="EMBL" id="KAF5842671.1"/>
    </source>
</evidence>
<keyword evidence="2" id="KW-1133">Transmembrane helix</keyword>
<sequence>MSAMLRAHCTQVACSCTRPVAIPLLPPRPRQSPALRSQRRLERLAVHAQDTKEQQGTDVDEGNVSGVCSIDEQGRRRGPMSLGEMEAEYLQALSAYYFDGKPAITDAEFETLRDELLWNGSKVAILGTDELKFLEATQAFSKGRRIMSDEEYDDLKKSLKSRASVITAEGPRCSIRTQNMYSDAVPDYLRLVALNVPAALLVLGFVFAIDDITGFEITKVIELPPPYGPLLLWGLLLPVIYALATTATNAVFKDAIVLKGPCPSCNAENFTYFGDILTVPGNRGTNAADCCNCGAGLSFDEGKRIIVVTESAEEKKKKAEAAAAKKAASAAKKKAKMGAKQPAKQQS</sequence>
<dbReference type="InterPro" id="IPR039987">
    <property type="entry name" value="PGRL1"/>
</dbReference>
<reference evidence="3" key="1">
    <citation type="submission" date="2017-08" db="EMBL/GenBank/DDBJ databases">
        <authorList>
            <person name="Polle J.E."/>
            <person name="Barry K."/>
            <person name="Cushman J."/>
            <person name="Schmutz J."/>
            <person name="Tran D."/>
            <person name="Hathwaick L.T."/>
            <person name="Yim W.C."/>
            <person name="Jenkins J."/>
            <person name="Mckie-Krisberg Z.M."/>
            <person name="Prochnik S."/>
            <person name="Lindquist E."/>
            <person name="Dockter R.B."/>
            <person name="Adam C."/>
            <person name="Molina H."/>
            <person name="Bunkerborg J."/>
            <person name="Jin E."/>
            <person name="Buchheim M."/>
            <person name="Magnuson J."/>
        </authorList>
    </citation>
    <scope>NUCLEOTIDE SEQUENCE</scope>
    <source>
        <strain evidence="3">CCAP 19/18</strain>
    </source>
</reference>
<comment type="caution">
    <text evidence="3">The sequence shown here is derived from an EMBL/GenBank/DDBJ whole genome shotgun (WGS) entry which is preliminary data.</text>
</comment>
<keyword evidence="2" id="KW-0472">Membrane</keyword>
<proteinExistence type="predicted"/>
<feature type="transmembrane region" description="Helical" evidence="2">
    <location>
        <begin position="230"/>
        <end position="252"/>
    </location>
</feature>
<dbReference type="PANTHER" id="PTHR31032">
    <property type="entry name" value="PGR5-LIKE PROTEIN 1B, CHLOROPLASTIC"/>
    <property type="match status" value="1"/>
</dbReference>
<evidence type="ECO:0000256" key="1">
    <source>
        <dbReference type="SAM" id="MobiDB-lite"/>
    </source>
</evidence>
<name>A0ABQ7H739_DUNSA</name>
<feature type="transmembrane region" description="Helical" evidence="2">
    <location>
        <begin position="188"/>
        <end position="210"/>
    </location>
</feature>
<dbReference type="PANTHER" id="PTHR31032:SF1">
    <property type="entry name" value="PGR5-LIKE PROTEIN 1B, CHLOROPLASTIC"/>
    <property type="match status" value="1"/>
</dbReference>